<dbReference type="GO" id="GO:0005886">
    <property type="term" value="C:plasma membrane"/>
    <property type="evidence" value="ECO:0007669"/>
    <property type="project" value="UniProtKB-SubCell"/>
</dbReference>
<feature type="transmembrane region" description="Helical" evidence="6">
    <location>
        <begin position="83"/>
        <end position="101"/>
    </location>
</feature>
<keyword evidence="3 6" id="KW-0812">Transmembrane</keyword>
<dbReference type="Proteomes" id="UP000193244">
    <property type="component" value="Unassembled WGS sequence"/>
</dbReference>
<dbReference type="AlphaFoldDB" id="A0A1X7JNW5"/>
<evidence type="ECO:0000313" key="7">
    <source>
        <dbReference type="EMBL" id="SMG29791.1"/>
    </source>
</evidence>
<keyword evidence="5 6" id="KW-0472">Membrane</keyword>
<name>A0A1X7JNW5_9MICO</name>
<keyword evidence="4 6" id="KW-1133">Transmembrane helix</keyword>
<evidence type="ECO:0000256" key="3">
    <source>
        <dbReference type="ARBA" id="ARBA00022692"/>
    </source>
</evidence>
<dbReference type="GO" id="GO:0006865">
    <property type="term" value="P:amino acid transport"/>
    <property type="evidence" value="ECO:0007669"/>
    <property type="project" value="InterPro"/>
</dbReference>
<feature type="transmembrane region" description="Helical" evidence="6">
    <location>
        <begin position="12"/>
        <end position="29"/>
    </location>
</feature>
<proteinExistence type="predicted"/>
<keyword evidence="2" id="KW-1003">Cell membrane</keyword>
<feature type="transmembrane region" description="Helical" evidence="6">
    <location>
        <begin position="50"/>
        <end position="71"/>
    </location>
</feature>
<organism evidence="7 8">
    <name type="scientific">Agreia pratensis</name>
    <dbReference type="NCBI Taxonomy" id="150121"/>
    <lineage>
        <taxon>Bacteria</taxon>
        <taxon>Bacillati</taxon>
        <taxon>Actinomycetota</taxon>
        <taxon>Actinomycetes</taxon>
        <taxon>Micrococcales</taxon>
        <taxon>Microbacteriaceae</taxon>
        <taxon>Agreia</taxon>
    </lineage>
</organism>
<dbReference type="EMBL" id="FXAY01000002">
    <property type="protein sequence ID" value="SMG29791.1"/>
    <property type="molecule type" value="Genomic_DNA"/>
</dbReference>
<evidence type="ECO:0000313" key="8">
    <source>
        <dbReference type="Proteomes" id="UP000193244"/>
    </source>
</evidence>
<gene>
    <name evidence="7" type="ORF">SAMN06296010_1628</name>
</gene>
<evidence type="ECO:0000256" key="5">
    <source>
        <dbReference type="ARBA" id="ARBA00023136"/>
    </source>
</evidence>
<evidence type="ECO:0000256" key="1">
    <source>
        <dbReference type="ARBA" id="ARBA00004651"/>
    </source>
</evidence>
<dbReference type="Pfam" id="PF01810">
    <property type="entry name" value="LysE"/>
    <property type="match status" value="1"/>
</dbReference>
<reference evidence="8" key="1">
    <citation type="submission" date="2017-04" db="EMBL/GenBank/DDBJ databases">
        <authorList>
            <person name="Varghese N."/>
            <person name="Submissions S."/>
        </authorList>
    </citation>
    <scope>NUCLEOTIDE SEQUENCE [LARGE SCALE GENOMIC DNA]</scope>
    <source>
        <strain evidence="8">VKM Ac-2510</strain>
    </source>
</reference>
<dbReference type="InterPro" id="IPR001123">
    <property type="entry name" value="LeuE-type"/>
</dbReference>
<feature type="transmembrane region" description="Helical" evidence="6">
    <location>
        <begin position="121"/>
        <end position="142"/>
    </location>
</feature>
<evidence type="ECO:0000256" key="6">
    <source>
        <dbReference type="SAM" id="Phobius"/>
    </source>
</evidence>
<comment type="subcellular location">
    <subcellularLocation>
        <location evidence="1">Cell membrane</location>
        <topology evidence="1">Multi-pass membrane protein</topology>
    </subcellularLocation>
</comment>
<protein>
    <submittedName>
        <fullName evidence="7">LysE type translocator</fullName>
    </submittedName>
</protein>
<accession>A0A1X7JNW5</accession>
<sequence length="146" mass="15552">MGSFLDDHQTTRQIFTIVGGAVLILFGLTSGARTLRSIRRPVTSSQSARWLIPWSFIALVTNLKALTLYVVAVPRLHSDDPGAGALLLTFAAVHILMLPAWQALLGQGIRRIPRIGTSPRLRACIAGLTAASLIAMGAQALIGASR</sequence>
<keyword evidence="8" id="KW-1185">Reference proteome</keyword>
<evidence type="ECO:0000256" key="4">
    <source>
        <dbReference type="ARBA" id="ARBA00022989"/>
    </source>
</evidence>
<evidence type="ECO:0000256" key="2">
    <source>
        <dbReference type="ARBA" id="ARBA00022475"/>
    </source>
</evidence>